<evidence type="ECO:0000313" key="2">
    <source>
        <dbReference type="Proteomes" id="UP000464669"/>
    </source>
</evidence>
<gene>
    <name evidence="1" type="ORF">N1M2_211</name>
</gene>
<evidence type="ECO:0000313" key="1">
    <source>
        <dbReference type="EMBL" id="QGH72074.1"/>
    </source>
</evidence>
<sequence>MLTAFNFLKDYGAESNLQIGLNVSPIFDLLTTTMIKGKDGVWYMNGGLMPINGLAGGNNTQKTGKTVKDVAKLLHRFQHSIILYGDTESTLDVSRLAEEVDRLFGIPGYFEENIEDVRFHYMPNSAGIDGTELHNKVIEIYKTITALSESKDKEEQAAYKSLFLDTPFWSQKANKHVQVMQPILFICDSISEVLFDNLMFKQFDEGEMDEGGKKRTRDMEIGNLRRILMTDTCILGPRVGLRSYWIAQSADVINMDGKPKEKDSTFLRHNKKLAAPKAMLKLPHIGIEIIKGQVLKQPDHSVTYPRGKDSTISSNAKSNPELVQYYTTVFRNKSGSSGGDISFVAGQAEGILEYLSMYDALKDNKYFGLEGSAIRHSCALMPEVSIMRTTVRELLEGPEANHKLQRAIELCYHIWHMQTFWDNFPEEWRLTPSEIYAKGKEQGLDWDDVLENTIYYWHDNPEIKKHTLTVYELMEIIVNGKKPYWKEKK</sequence>
<keyword evidence="2" id="KW-1185">Reference proteome</keyword>
<reference evidence="1 2" key="1">
    <citation type="submission" date="2019-11" db="EMBL/GenBank/DDBJ databases">
        <authorList>
            <person name="Lewis R."/>
            <person name="Clooney A.G."/>
            <person name="Stockdale S.R."/>
            <person name="Buttimer C."/>
            <person name="Draper L.A."/>
            <person name="Ross R.P."/>
            <person name="Hill C."/>
        </authorList>
    </citation>
    <scope>NUCLEOTIDE SEQUENCE [LARGE SCALE GENOMIC DNA]</scope>
</reference>
<dbReference type="Proteomes" id="UP000464669">
    <property type="component" value="Segment"/>
</dbReference>
<dbReference type="EMBL" id="MN642089">
    <property type="protein sequence ID" value="QGH72074.1"/>
    <property type="molecule type" value="Genomic_DNA"/>
</dbReference>
<protein>
    <submittedName>
        <fullName evidence="1">Putative UvsX</fullName>
    </submittedName>
</protein>
<proteinExistence type="predicted"/>
<name>A0A6B7ZFN1_9CAUD</name>
<organism evidence="1 2">
    <name type="scientific">Klebsiella phage N1M2</name>
    <dbReference type="NCBI Taxonomy" id="2664939"/>
    <lineage>
        <taxon>Viruses</taxon>
        <taxon>Duplodnaviria</taxon>
        <taxon>Heunggongvirae</taxon>
        <taxon>Uroviricota</taxon>
        <taxon>Caudoviricetes</taxon>
        <taxon>Chimalliviridae</taxon>
        <taxon>Nimduovirus</taxon>
        <taxon>Nimduovirus N1M2</taxon>
    </lineage>
</organism>
<accession>A0A6B7ZFN1</accession>